<sequence>MNIWPVEEEIHMAISNKEDFRNLSNKNENYNKTTIYKWLGSHFDPVQSIYDCVTKLVHFNMENKKFIVVNIDGLYNESPRDYAEIYRYNLQTSQYDIQQRIPLENCKDIKAFSMKKKNGRDFYLAVANYASGENDTELPSIIYKYVDGYFIPFQDLKIETILEFVPVETADTFLLISRSEFQPLKTFQYDGWSFRETLHNINWDLSKNGITSLQLIDIENKPTLVVRFSGEENALEFYNLTFVHENQLSKFHDDILVFCENNLNLMKGNGEQESRNIREIIRDDSVNSGDLIHEDDGIPNSTETIRNKIHRASLILDELEDLIQFSLQKDGQHILQDIEADEIILKNINIRSLTTETINDNNINEILDNVIDINQDGRWTDDVILEHAQIDTQIHPQLINGIDANDVIRQNEDLEINQLNIKGQAIFSDSIITKTVNDIVFDIDNILMNNVDQNFEALNVDKLRATNINPDKINSRNIKDLEVDTKYEYKNDRIPYLKTKKIVIGGFINNVDMRTLDKYSLKINGDQTISETFWFEDLQANNMDVNELSGMKLVENLIRTDSGQYDLKVDAEFTDHLTVNKLVVDEYLDVIPVVEGRLQVLLKDVDELQHITVKKTVDEVELLNPFSIQGNINSRELEKINPIITIENSLIFSGDFEITGNTSIENMLKVDDITAPGSNYSVKKVLSHGILLRDTEIDFHLNFEQQLNVDEIVIDKVNGIDPEKWLLTGTNRTQVVSGAKVFVNDVTITGNTNFSKVNNIELSDLQNSILRNNGDQIISGKHTLMNMVADRVTANNITLGNKPMKDIVTILNEQFISGTTVVEGDIAANISKSSHIKIDGTVNGFDFTKIIEDTVMKNSEKPISSHKTFRNFTTKDLILPNLKTIDRKKIIKNGNVRMKNPRIKNIQFMKSCNDVEMNRFGEDVFGDGQVEIVSELKNISKLVVHGNVYIESGFLNDIYIQDFETDTVKIDEENEFKNAVFDVVFSEAPIILHGQMEYVDFENLVLSNTDQQQIVLDSKTFQSSVTVFGNVSLDGFINDIDPNNVCSFMDSDVKHKNLEIRGNAIFTKGPNVHKVFNVTLDYIVNNAWFKNKAVTLPQFANFSNITFFNNVTAKGLVDGVSLVDLRDYYFSKTKNQKITGGIYFANHVNFLGNLVSPKLAMNGAINGIKISELPRTVLLQDEDQVFEEMVYLEELFIDDLQGEYTVNNMNLKTDLLRYDNDNIITGTKYITKLNIENVELKKNISIQSVDILNWMTNAILKKGTFNINKRKIIRQDVYFDEGFNLKGTMNGGMFTNDTIMLKSIPQIINGVKKFEVDPMEVMKFRNMKLKGMLNDMITSELFSDQDENQDLIFKSPMHFYSDIYTKNLCMRKSYNGKNLSEIITKIMELDNMDALAKNYVKFLNMSEMIQENLKEHAFYIQFYKEIQEIKKPEYIINSCCEDSILTYSNINNKSYIMNYYFWDKDKEIFLKSEMALNMGIPPLKMESFFSGRQQFLYMEYLNDEPKSKGLTKGFFWRIDNFNQLTGHGTLISNGIQQITPMEIDQSKCLLLLFKHEKYLNILCDFNSPGDIRFNQSAQIGKYIQSTVTNIDGVPFIILINSQEDNLRSPKGSVEVWTKQNSQFEIHQVIFLPDPPPKNAAAITYRGIHFLSVVYNGGLWQGHVDILRYNKSRGKYELSQKITLRNPVRTEFSVIPSGELLLFVLGIPDETLSVFKYTGISGFKKQITTSSIPYITGFKQFTMGRNHFLIVENGNKLRILQAQFKGILKESL</sequence>
<organism evidence="1 2">
    <name type="scientific">Henosepilachna vigintioctopunctata</name>
    <dbReference type="NCBI Taxonomy" id="420089"/>
    <lineage>
        <taxon>Eukaryota</taxon>
        <taxon>Metazoa</taxon>
        <taxon>Ecdysozoa</taxon>
        <taxon>Arthropoda</taxon>
        <taxon>Hexapoda</taxon>
        <taxon>Insecta</taxon>
        <taxon>Pterygota</taxon>
        <taxon>Neoptera</taxon>
        <taxon>Endopterygota</taxon>
        <taxon>Coleoptera</taxon>
        <taxon>Polyphaga</taxon>
        <taxon>Cucujiformia</taxon>
        <taxon>Coccinelloidea</taxon>
        <taxon>Coccinellidae</taxon>
        <taxon>Epilachninae</taxon>
        <taxon>Epilachnini</taxon>
        <taxon>Henosepilachna</taxon>
    </lineage>
</organism>
<protein>
    <submittedName>
        <fullName evidence="1">Uncharacterized protein</fullName>
    </submittedName>
</protein>
<comment type="caution">
    <text evidence="1">The sequence shown here is derived from an EMBL/GenBank/DDBJ whole genome shotgun (WGS) entry which is preliminary data.</text>
</comment>
<evidence type="ECO:0000313" key="1">
    <source>
        <dbReference type="EMBL" id="KAK9870805.1"/>
    </source>
</evidence>
<dbReference type="EMBL" id="JARQZJ010000004">
    <property type="protein sequence ID" value="KAK9870805.1"/>
    <property type="molecule type" value="Genomic_DNA"/>
</dbReference>
<keyword evidence="2" id="KW-1185">Reference proteome</keyword>
<dbReference type="GO" id="GO:0007165">
    <property type="term" value="P:signal transduction"/>
    <property type="evidence" value="ECO:0007669"/>
    <property type="project" value="TreeGrafter"/>
</dbReference>
<dbReference type="PANTHER" id="PTHR15261:SF4">
    <property type="entry name" value="THROMBOSPONDIN-TYPE LAMININ G DOMAIN AND EAR REPEAT-CONTAINING PROTEIN"/>
    <property type="match status" value="1"/>
</dbReference>
<dbReference type="Proteomes" id="UP001431783">
    <property type="component" value="Unassembled WGS sequence"/>
</dbReference>
<name>A0AAW1TKX9_9CUCU</name>
<evidence type="ECO:0000313" key="2">
    <source>
        <dbReference type="Proteomes" id="UP001431783"/>
    </source>
</evidence>
<dbReference type="PANTHER" id="PTHR15261">
    <property type="entry name" value="THROMBOSPONDIN-TYPE LAMININ G DOMAIN AND EAR REPEAT-CONTAINING"/>
    <property type="match status" value="1"/>
</dbReference>
<proteinExistence type="predicted"/>
<accession>A0AAW1TKX9</accession>
<gene>
    <name evidence="1" type="ORF">WA026_009763</name>
</gene>
<reference evidence="1 2" key="1">
    <citation type="submission" date="2023-03" db="EMBL/GenBank/DDBJ databases">
        <title>Genome insight into feeding habits of ladybird beetles.</title>
        <authorList>
            <person name="Li H.-S."/>
            <person name="Huang Y.-H."/>
            <person name="Pang H."/>
        </authorList>
    </citation>
    <scope>NUCLEOTIDE SEQUENCE [LARGE SCALE GENOMIC DNA]</scope>
    <source>
        <strain evidence="1">SYSU_2023b</strain>
        <tissue evidence="1">Whole body</tissue>
    </source>
</reference>